<keyword evidence="1" id="KW-1133">Transmembrane helix</keyword>
<feature type="transmembrane region" description="Helical" evidence="1">
    <location>
        <begin position="29"/>
        <end position="49"/>
    </location>
</feature>
<keyword evidence="3" id="KW-1185">Reference proteome</keyword>
<keyword evidence="1" id="KW-0812">Transmembrane</keyword>
<reference evidence="2 3" key="1">
    <citation type="submission" date="2016-08" db="EMBL/GenBank/DDBJ databases">
        <title>Genomes of anaerobic fungi encode conserved fungal cellulosomes for biomass hydrolysis.</title>
        <authorList>
            <consortium name="DOE Joint Genome Institute"/>
            <person name="Haitjema C.H."/>
            <person name="Gilmore S.P."/>
            <person name="Henske J.K."/>
            <person name="Solomon K.V."/>
            <person name="De Groot R."/>
            <person name="Kuo A."/>
            <person name="Mondo S.J."/>
            <person name="Salamov A.A."/>
            <person name="Labutti K."/>
            <person name="Zhao Z."/>
            <person name="Chiniquy J."/>
            <person name="Barry K."/>
            <person name="Brewer H.M."/>
            <person name="Purvine S.O."/>
            <person name="Wright A.T."/>
            <person name="Boxma B."/>
            <person name="Van Alen T."/>
            <person name="Hackstein J.H."/>
            <person name="Baker S.E."/>
            <person name="Grigoriev I.V."/>
            <person name="O'Malley M.A."/>
        </authorList>
    </citation>
    <scope>NUCLEOTIDE SEQUENCE [LARGE SCALE GENOMIC DNA]</scope>
    <source>
        <strain evidence="3">finn</strain>
    </source>
</reference>
<accession>A0A1Y1V070</accession>
<reference evidence="2 3" key="2">
    <citation type="submission" date="2016-08" db="EMBL/GenBank/DDBJ databases">
        <title>Pervasive Adenine N6-methylation of Active Genes in Fungi.</title>
        <authorList>
            <consortium name="DOE Joint Genome Institute"/>
            <person name="Mondo S.J."/>
            <person name="Dannebaum R.O."/>
            <person name="Kuo R.C."/>
            <person name="Labutti K."/>
            <person name="Haridas S."/>
            <person name="Kuo A."/>
            <person name="Salamov A."/>
            <person name="Ahrendt S.R."/>
            <person name="Lipzen A."/>
            <person name="Sullivan W."/>
            <person name="Andreopoulos W.B."/>
            <person name="Clum A."/>
            <person name="Lindquist E."/>
            <person name="Daum C."/>
            <person name="Ramamoorthy G.K."/>
            <person name="Gryganskyi A."/>
            <person name="Culley D."/>
            <person name="Magnuson J.K."/>
            <person name="James T.Y."/>
            <person name="O'Malley M.A."/>
            <person name="Stajich J.E."/>
            <person name="Spatafora J.W."/>
            <person name="Visel A."/>
            <person name="Grigoriev I.V."/>
        </authorList>
    </citation>
    <scope>NUCLEOTIDE SEQUENCE [LARGE SCALE GENOMIC DNA]</scope>
    <source>
        <strain evidence="3">finn</strain>
    </source>
</reference>
<dbReference type="OrthoDB" id="2149673at2759"/>
<dbReference type="Proteomes" id="UP000193719">
    <property type="component" value="Unassembled WGS sequence"/>
</dbReference>
<keyword evidence="1" id="KW-0472">Membrane</keyword>
<evidence type="ECO:0000313" key="3">
    <source>
        <dbReference type="Proteomes" id="UP000193719"/>
    </source>
</evidence>
<dbReference type="EMBL" id="MCFH01000051">
    <property type="protein sequence ID" value="ORX43622.1"/>
    <property type="molecule type" value="Genomic_DNA"/>
</dbReference>
<sequence length="169" mass="20045">MAKKTISRRDSLMPYNDYIYPDFKKCKTLLFTLVFFEYLNILILTYYNFKKNFLSSKSLGIIFFFEFLGLIFVVLALRSLNKKKWRKGKKVILFFSYLIIHIGFYTYVIIMSCIKIWAAYNKKGNMGPKFTLILYTILSSILVVGQIIYFLIFLIYTKNTWRSGDESLV</sequence>
<comment type="caution">
    <text evidence="2">The sequence shown here is derived from an EMBL/GenBank/DDBJ whole genome shotgun (WGS) entry which is preliminary data.</text>
</comment>
<dbReference type="AlphaFoldDB" id="A0A1Y1V070"/>
<evidence type="ECO:0000256" key="1">
    <source>
        <dbReference type="SAM" id="Phobius"/>
    </source>
</evidence>
<feature type="transmembrane region" description="Helical" evidence="1">
    <location>
        <begin position="92"/>
        <end position="120"/>
    </location>
</feature>
<name>A0A1Y1V070_9FUNG</name>
<feature type="transmembrane region" description="Helical" evidence="1">
    <location>
        <begin position="61"/>
        <end position="80"/>
    </location>
</feature>
<organism evidence="2 3">
    <name type="scientific">Piromyces finnis</name>
    <dbReference type="NCBI Taxonomy" id="1754191"/>
    <lineage>
        <taxon>Eukaryota</taxon>
        <taxon>Fungi</taxon>
        <taxon>Fungi incertae sedis</taxon>
        <taxon>Chytridiomycota</taxon>
        <taxon>Chytridiomycota incertae sedis</taxon>
        <taxon>Neocallimastigomycetes</taxon>
        <taxon>Neocallimastigales</taxon>
        <taxon>Neocallimastigaceae</taxon>
        <taxon>Piromyces</taxon>
    </lineage>
</organism>
<gene>
    <name evidence="2" type="ORF">BCR36DRAFT_373775</name>
</gene>
<feature type="transmembrane region" description="Helical" evidence="1">
    <location>
        <begin position="132"/>
        <end position="156"/>
    </location>
</feature>
<protein>
    <submittedName>
        <fullName evidence="2">Uncharacterized protein</fullName>
    </submittedName>
</protein>
<proteinExistence type="predicted"/>
<evidence type="ECO:0000313" key="2">
    <source>
        <dbReference type="EMBL" id="ORX43622.1"/>
    </source>
</evidence>